<keyword evidence="4" id="KW-1185">Reference proteome</keyword>
<dbReference type="PANTHER" id="PTHR48004">
    <property type="entry name" value="OS01G0149700 PROTEIN"/>
    <property type="match status" value="1"/>
</dbReference>
<dbReference type="PANTHER" id="PTHR48004:SF59">
    <property type="entry name" value="LEUCINE-RICH REPEAT-CONTAINING N-TERMINAL PLANT-TYPE DOMAIN-CONTAINING PROTEIN"/>
    <property type="match status" value="1"/>
</dbReference>
<dbReference type="InterPro" id="IPR032675">
    <property type="entry name" value="LRR_dom_sf"/>
</dbReference>
<evidence type="ECO:0008006" key="5">
    <source>
        <dbReference type="Google" id="ProtNLM"/>
    </source>
</evidence>
<dbReference type="Gene3D" id="3.80.10.10">
    <property type="entry name" value="Ribonuclease Inhibitor"/>
    <property type="match status" value="3"/>
</dbReference>
<feature type="signal peptide" evidence="2">
    <location>
        <begin position="1"/>
        <end position="21"/>
    </location>
</feature>
<gene>
    <name evidence="3" type="ORF">SEMRO_116_G057040.1</name>
</gene>
<protein>
    <recommendedName>
        <fullName evidence="5">L domain-like protein</fullName>
    </recommendedName>
</protein>
<dbReference type="Proteomes" id="UP001153069">
    <property type="component" value="Unassembled WGS sequence"/>
</dbReference>
<comment type="caution">
    <text evidence="3">The sequence shown here is derived from an EMBL/GenBank/DDBJ whole genome shotgun (WGS) entry which is preliminary data.</text>
</comment>
<dbReference type="FunFam" id="3.80.10.10:FF:000383">
    <property type="entry name" value="Leucine-rich repeat receptor protein kinase EMS1"/>
    <property type="match status" value="1"/>
</dbReference>
<accession>A0A9N8DGM6</accession>
<evidence type="ECO:0000256" key="1">
    <source>
        <dbReference type="ARBA" id="ARBA00022737"/>
    </source>
</evidence>
<keyword evidence="2" id="KW-0732">Signal</keyword>
<reference evidence="3" key="1">
    <citation type="submission" date="2020-06" db="EMBL/GenBank/DDBJ databases">
        <authorList>
            <consortium name="Plant Systems Biology data submission"/>
        </authorList>
    </citation>
    <scope>NUCLEOTIDE SEQUENCE</scope>
    <source>
        <strain evidence="3">D6</strain>
    </source>
</reference>
<dbReference type="SUPFAM" id="SSF52058">
    <property type="entry name" value="L domain-like"/>
    <property type="match status" value="1"/>
</dbReference>
<evidence type="ECO:0000313" key="4">
    <source>
        <dbReference type="Proteomes" id="UP001153069"/>
    </source>
</evidence>
<dbReference type="EMBL" id="CAICTM010000115">
    <property type="protein sequence ID" value="CAB9501711.1"/>
    <property type="molecule type" value="Genomic_DNA"/>
</dbReference>
<organism evidence="3 4">
    <name type="scientific">Seminavis robusta</name>
    <dbReference type="NCBI Taxonomy" id="568900"/>
    <lineage>
        <taxon>Eukaryota</taxon>
        <taxon>Sar</taxon>
        <taxon>Stramenopiles</taxon>
        <taxon>Ochrophyta</taxon>
        <taxon>Bacillariophyta</taxon>
        <taxon>Bacillariophyceae</taxon>
        <taxon>Bacillariophycidae</taxon>
        <taxon>Naviculales</taxon>
        <taxon>Naviculaceae</taxon>
        <taxon>Seminavis</taxon>
    </lineage>
</organism>
<dbReference type="InterPro" id="IPR052941">
    <property type="entry name" value="StomDev_PlantInt_Reg"/>
</dbReference>
<sequence>MKVLSALVAYYCLACTSLVSSEPGLLVGNTRGGDEILLFGLESGSVEPFVLPGILEAPDHIVEYGGYYYISTGTTVNTSAIARVPTTFDSGDDDVEFFAFGGGLKRPYGFDFDGAILYVASFLTDQILMYWADSGDYLGVFAQGNRTEEGLCNGPNQIEIYDGKLYMTTQGSFIDELGDLNYAFASQTVVYDLETGEGQVFIPQPEPDPEGMGFISMLGLKIGCGDESILDDDCTVYTTDFAGGLRLYAFSTQELIDSQSTTYAPGAATGSLTLGDDGTIYIAGFDSEESGAIMSLMPDTDPTNTGTLSIIYSSSMEDLARPVGILFVESLDDEENFPVGPPEVSEDELATTTMAPSPAPTTAALGELLDFLESSTSGEVLQDKTSPQYSAAMWLGEKDTSGMSDAKVLQMYALATFYYASGGDDWSLCGANSLSCGDTPWLSDDNECNWAFVSCDADGAVDQIAFPASGNDLVGVLPPELSLLSGLKRFLAPENSLSGDLDVAFGGLTSLETLAMPDNRLWGTIPTGILRSNSQLGLLALGGNQFSGTIPSAITGASILSDLQLDYNSLTGTIPADIGSLLRLTNIEIQGNNFAGSVPNELYSLSRLKTLSIRENTGINGTISPLISQLTDLNVLQLGFTQLRGTIPDEMFALTDLSEMNLEGASFSGTIPEEIRLLNASLFDLYLNDNAFTGPVPEAFDHLTALETLQIQGNQLTGSISAAVCAERGLRFQQLATLIVDCSVECTCCDFCEE</sequence>
<name>A0A9N8DGM6_9STRA</name>
<proteinExistence type="predicted"/>
<feature type="chain" id="PRO_5040502740" description="L domain-like protein" evidence="2">
    <location>
        <begin position="22"/>
        <end position="754"/>
    </location>
</feature>
<evidence type="ECO:0000256" key="2">
    <source>
        <dbReference type="SAM" id="SignalP"/>
    </source>
</evidence>
<dbReference type="SUPFAM" id="SSF63825">
    <property type="entry name" value="YWTD domain"/>
    <property type="match status" value="1"/>
</dbReference>
<evidence type="ECO:0000313" key="3">
    <source>
        <dbReference type="EMBL" id="CAB9501711.1"/>
    </source>
</evidence>
<keyword evidence="1" id="KW-0677">Repeat</keyword>
<dbReference type="OrthoDB" id="47323at2759"/>
<dbReference type="AlphaFoldDB" id="A0A9N8DGM6"/>